<evidence type="ECO:0000313" key="2">
    <source>
        <dbReference type="EMBL" id="MTD13866.1"/>
    </source>
</evidence>
<dbReference type="RefSeq" id="WP_322097679.1">
    <property type="nucleotide sequence ID" value="NZ_WLYK01000001.1"/>
</dbReference>
<dbReference type="Pfam" id="PF00107">
    <property type="entry name" value="ADH_zinc_N"/>
    <property type="match status" value="1"/>
</dbReference>
<evidence type="ECO:0000313" key="3">
    <source>
        <dbReference type="Proteomes" id="UP000460221"/>
    </source>
</evidence>
<keyword evidence="3" id="KW-1185">Reference proteome</keyword>
<dbReference type="InterPro" id="IPR020843">
    <property type="entry name" value="ER"/>
</dbReference>
<dbReference type="SUPFAM" id="SSF50129">
    <property type="entry name" value="GroES-like"/>
    <property type="match status" value="1"/>
</dbReference>
<dbReference type="InterPro" id="IPR013154">
    <property type="entry name" value="ADH-like_N"/>
</dbReference>
<evidence type="ECO:0000259" key="1">
    <source>
        <dbReference type="SMART" id="SM00829"/>
    </source>
</evidence>
<dbReference type="GO" id="GO:0016491">
    <property type="term" value="F:oxidoreductase activity"/>
    <property type="evidence" value="ECO:0007669"/>
    <property type="project" value="InterPro"/>
</dbReference>
<comment type="caution">
    <text evidence="2">The sequence shown here is derived from an EMBL/GenBank/DDBJ whole genome shotgun (WGS) entry which is preliminary data.</text>
</comment>
<name>A0A7K1FIG8_9ACTN</name>
<proteinExistence type="predicted"/>
<dbReference type="PANTHER" id="PTHR45033:SF3">
    <property type="entry name" value="DEHYDROGENASE, PUTATIVE (AFU_ORTHOLOGUE AFUA_2G13270)-RELATED"/>
    <property type="match status" value="1"/>
</dbReference>
<dbReference type="PANTHER" id="PTHR45033">
    <property type="match status" value="1"/>
</dbReference>
<feature type="domain" description="Enoyl reductase (ER)" evidence="1">
    <location>
        <begin position="15"/>
        <end position="321"/>
    </location>
</feature>
<sequence length="323" mass="33582">MRVARAVRFTDEEPAAVIEVVDVDAPVARPGWSVVDVRAASLNRHDLWSIAGVGVTADDLPLPLGSDVAGVTADGREVLVHSLVADPVGGGGDELLDPRRKLLADAGSGGGLAEQVLVPTRNLVDKPAGLTFEQACCLPTAWLTAYHMLFVKAALRPGRTVLVQGAGGGVSTAVVVLGAAAGLRVWATSRSEEKRARAVELGADRAFATGERLPERVDVVIETVGGATWDHSVRSTKPGGSIVVAGATAGAVVSTDLNRLFLQHISVIGSAMGRIRDLQDLVSFCVQQRISPPIDSVFALDDAAAAIRRLSDGDAFGKIVVTP</sequence>
<organism evidence="2 3">
    <name type="scientific">Nakamurella alba</name>
    <dbReference type="NCBI Taxonomy" id="2665158"/>
    <lineage>
        <taxon>Bacteria</taxon>
        <taxon>Bacillati</taxon>
        <taxon>Actinomycetota</taxon>
        <taxon>Actinomycetes</taxon>
        <taxon>Nakamurellales</taxon>
        <taxon>Nakamurellaceae</taxon>
        <taxon>Nakamurella</taxon>
    </lineage>
</organism>
<dbReference type="InterPro" id="IPR036291">
    <property type="entry name" value="NAD(P)-bd_dom_sf"/>
</dbReference>
<accession>A0A7K1FIG8</accession>
<dbReference type="InterPro" id="IPR052711">
    <property type="entry name" value="Zinc_ADH-like"/>
</dbReference>
<dbReference type="InterPro" id="IPR011032">
    <property type="entry name" value="GroES-like_sf"/>
</dbReference>
<dbReference type="EMBL" id="WLYK01000001">
    <property type="protein sequence ID" value="MTD13866.1"/>
    <property type="molecule type" value="Genomic_DNA"/>
</dbReference>
<reference evidence="2 3" key="1">
    <citation type="submission" date="2019-11" db="EMBL/GenBank/DDBJ databases">
        <authorList>
            <person name="Jiang L.-Q."/>
        </authorList>
    </citation>
    <scope>NUCLEOTIDE SEQUENCE [LARGE SCALE GENOMIC DNA]</scope>
    <source>
        <strain evidence="2 3">YIM 132087</strain>
    </source>
</reference>
<dbReference type="SUPFAM" id="SSF51735">
    <property type="entry name" value="NAD(P)-binding Rossmann-fold domains"/>
    <property type="match status" value="1"/>
</dbReference>
<protein>
    <submittedName>
        <fullName evidence="2">Zinc-binding dehydrogenase</fullName>
    </submittedName>
</protein>
<dbReference type="InterPro" id="IPR013149">
    <property type="entry name" value="ADH-like_C"/>
</dbReference>
<dbReference type="Proteomes" id="UP000460221">
    <property type="component" value="Unassembled WGS sequence"/>
</dbReference>
<dbReference type="Gene3D" id="3.90.180.10">
    <property type="entry name" value="Medium-chain alcohol dehydrogenases, catalytic domain"/>
    <property type="match status" value="1"/>
</dbReference>
<dbReference type="AlphaFoldDB" id="A0A7K1FIG8"/>
<dbReference type="Pfam" id="PF08240">
    <property type="entry name" value="ADH_N"/>
    <property type="match status" value="1"/>
</dbReference>
<dbReference type="SMART" id="SM00829">
    <property type="entry name" value="PKS_ER"/>
    <property type="match status" value="1"/>
</dbReference>
<gene>
    <name evidence="2" type="ORF">GIS00_07915</name>
</gene>